<name>A0A9J7EBC5_SPOLT</name>
<feature type="region of interest" description="Disordered" evidence="1">
    <location>
        <begin position="46"/>
        <end position="67"/>
    </location>
</feature>
<evidence type="ECO:0000313" key="3">
    <source>
        <dbReference type="RefSeq" id="XP_022824927.1"/>
    </source>
</evidence>
<keyword evidence="2" id="KW-1185">Reference proteome</keyword>
<gene>
    <name evidence="3" type="primary">LOC111355344</name>
</gene>
<accession>A0A9J7EBC5</accession>
<evidence type="ECO:0000256" key="1">
    <source>
        <dbReference type="SAM" id="MobiDB-lite"/>
    </source>
</evidence>
<organism evidence="2 3">
    <name type="scientific">Spodoptera litura</name>
    <name type="common">Asian cotton leafworm</name>
    <dbReference type="NCBI Taxonomy" id="69820"/>
    <lineage>
        <taxon>Eukaryota</taxon>
        <taxon>Metazoa</taxon>
        <taxon>Ecdysozoa</taxon>
        <taxon>Arthropoda</taxon>
        <taxon>Hexapoda</taxon>
        <taxon>Insecta</taxon>
        <taxon>Pterygota</taxon>
        <taxon>Neoptera</taxon>
        <taxon>Endopterygota</taxon>
        <taxon>Lepidoptera</taxon>
        <taxon>Glossata</taxon>
        <taxon>Ditrysia</taxon>
        <taxon>Noctuoidea</taxon>
        <taxon>Noctuidae</taxon>
        <taxon>Amphipyrinae</taxon>
        <taxon>Spodoptera</taxon>
    </lineage>
</organism>
<feature type="compositionally biased region" description="Basic residues" evidence="1">
    <location>
        <begin position="260"/>
        <end position="273"/>
    </location>
</feature>
<feature type="compositionally biased region" description="Polar residues" evidence="1">
    <location>
        <begin position="391"/>
        <end position="405"/>
    </location>
</feature>
<dbReference type="Proteomes" id="UP000301870">
    <property type="component" value="Chromosome 20"/>
</dbReference>
<dbReference type="KEGG" id="sliu:111355344"/>
<feature type="region of interest" description="Disordered" evidence="1">
    <location>
        <begin position="347"/>
        <end position="407"/>
    </location>
</feature>
<feature type="compositionally biased region" description="Basic residues" evidence="1">
    <location>
        <begin position="349"/>
        <end position="364"/>
    </location>
</feature>
<reference evidence="3" key="1">
    <citation type="submission" date="2025-08" db="UniProtKB">
        <authorList>
            <consortium name="RefSeq"/>
        </authorList>
    </citation>
    <scope>IDENTIFICATION</scope>
    <source>
        <strain evidence="3">Ishihara</strain>
        <tissue evidence="3">Whole body</tissue>
    </source>
</reference>
<sequence>MAITSFDISCNINKVPIESTCSAISSKGGNSCRLLKINIATDRSLSSNASRRTNKSKKNNSRSPYLANDRVQLLSRVTEKRMVHQKTTDIVSSFPLAVNIYKASSDEFKSPKKVKKVKKSVLTLPNDPAPTPQICTVSDMNDSEYCEKLSLDRKQKVIKKRNPTQNNRKTRVRQKDFEFFDRDARFCSQLNIDLDCSSTDMLKNFNGDGSKVFTKKKISSCKPQSGISGNLSDVWTVLRNINKFQFRPSPPASEESIIPVKKKSHKRRPHRKDARVIETCHTKEFAYISSYEVDDKSPRTFSPSSSADRITVIDKQNEFSKICKEFEKRLLKTQDFLKDSSNTVNTKIKSPKLKNRFKSPKKNMKAITNVGTKEHKPTSKKKKKKAKRPVDQQSKNAPTSSSGNRDSLLDAETLKLNYNSDVSLHKAETNDSTCHTKGSFVYSDYSGSSKAELQQKQHEQKSIGEKSNVNSVLLVNNSSPVCVTKEQLLPTSSILPKQCDPPKERKPRLVTTMPSSCIMPKLTQTEVKRRLANIRFPIVVLGKDQVSSGVKVLDYDPPQFSGLEDHIWPFMVDWYSNNTKKALHHNSTINKKSVSFVSDSNSSKSRKTNIEVTIPKPSPVTCTDKKTVTIVTAPANKKKVEVKHPPSTDIAVKLLQCSKKQKSIVQLKDKMLNFLYKKTSNRTANSNTDQNVESKSKCPVITENKLVTTEIELKPTNPSVLNDVTKRKAVPNSFPVVGRNKKPQIYTYPWAKAKWASDFIENVIRKIRNGVYYNQEHKDFSQIFPIDLKEVSVQTGSLCDFSDSTQSYDSDTDLVHDLIELPNIPGFNHTQPVLEIKTLNTNQIAVKHCMTNVMVQFDVTVPAKDTKSTTSITKTLPLIPLEVTDSHTKVYKCKTTIFNGMLPAEICSILPKMMNNIINSTNTNISTENSFTICPTKTESCLSTITEQARYENAESLNFKILSDLSTSKLRRSFEGSFSNKALIKPIFKKNVFQIDYNSCFVTDLLPQVSLDDLLQYEVSPIAVELNSCKYEQLHLPSNGPVTDLVPPTCTTLAMYTTTTNRITAAFSSCDLIDMMKSLWYNYNLQIHFNLCSYFEMLQLQYGDQNIKLNVSLTNYNAVLKNVAVTVNNVKIDSLFKASPKGNVNKRLRVKAPIKCIEYVNTVLANKTKSTEVSQVTFNKVKRKGLYKLYRKCKSTTNILISGDKHPYTPLNKITTMDEFFQVLGSKKLLSSVFDGYSSEKILSSILEMKNWISEINAKQALLILLLTNKKDTQNLVRFRPIILQGIAVNRITRATELDMEIEVIERENLNKFSQFDGISYLPASVTEYDNLLEELYWIAKTTASDYQRPFDESSERLLKSLLEKRKKLNPSYLRVMARYVGLGLLKPPAKC</sequence>
<evidence type="ECO:0000313" key="2">
    <source>
        <dbReference type="Proteomes" id="UP000301870"/>
    </source>
</evidence>
<dbReference type="GeneID" id="111355344"/>
<dbReference type="OrthoDB" id="7314096at2759"/>
<feature type="compositionally biased region" description="Basic residues" evidence="1">
    <location>
        <begin position="378"/>
        <end position="387"/>
    </location>
</feature>
<proteinExistence type="predicted"/>
<dbReference type="RefSeq" id="XP_022824927.1">
    <property type="nucleotide sequence ID" value="XM_022969159.1"/>
</dbReference>
<feature type="region of interest" description="Disordered" evidence="1">
    <location>
        <begin position="248"/>
        <end position="273"/>
    </location>
</feature>
<protein>
    <submittedName>
        <fullName evidence="3">Uncharacterized protein LOC111355344 isoform X1</fullName>
    </submittedName>
</protein>